<sequence length="173" mass="20166">MTRSCRCIGKLLFCRKQIGLRRENKRLAERPEKLIRSCRVPASNELFNDPITSSELLYAIQQLDFKKSLGPDGIHGQFIVNLGSWATKRLLHIFNLSWKLGDYLRQWKNCDCFSHSNVTFNEDLKVKFIKHEEHPELLRQLALEIINNIFPRTLVVYTDGSKSDSEEQVAEFL</sequence>
<comment type="caution">
    <text evidence="1">The sequence shown here is derived from an EMBL/GenBank/DDBJ whole genome shotgun (WGS) entry which is preliminary data.</text>
</comment>
<dbReference type="Proteomes" id="UP001054945">
    <property type="component" value="Unassembled WGS sequence"/>
</dbReference>
<dbReference type="EMBL" id="BPLR01002197">
    <property type="protein sequence ID" value="GIX71162.1"/>
    <property type="molecule type" value="Genomic_DNA"/>
</dbReference>
<evidence type="ECO:0000313" key="2">
    <source>
        <dbReference type="Proteomes" id="UP001054945"/>
    </source>
</evidence>
<protein>
    <submittedName>
        <fullName evidence="1">RNase H domain-containing protein</fullName>
    </submittedName>
</protein>
<accession>A0AAV4MG36</accession>
<dbReference type="AlphaFoldDB" id="A0AAV4MG36"/>
<name>A0AAV4MG36_CAEEX</name>
<reference evidence="1 2" key="1">
    <citation type="submission" date="2021-06" db="EMBL/GenBank/DDBJ databases">
        <title>Caerostris extrusa draft genome.</title>
        <authorList>
            <person name="Kono N."/>
            <person name="Arakawa K."/>
        </authorList>
    </citation>
    <scope>NUCLEOTIDE SEQUENCE [LARGE SCALE GENOMIC DNA]</scope>
</reference>
<keyword evidence="2" id="KW-1185">Reference proteome</keyword>
<organism evidence="1 2">
    <name type="scientific">Caerostris extrusa</name>
    <name type="common">Bark spider</name>
    <name type="synonym">Caerostris bankana</name>
    <dbReference type="NCBI Taxonomy" id="172846"/>
    <lineage>
        <taxon>Eukaryota</taxon>
        <taxon>Metazoa</taxon>
        <taxon>Ecdysozoa</taxon>
        <taxon>Arthropoda</taxon>
        <taxon>Chelicerata</taxon>
        <taxon>Arachnida</taxon>
        <taxon>Araneae</taxon>
        <taxon>Araneomorphae</taxon>
        <taxon>Entelegynae</taxon>
        <taxon>Araneoidea</taxon>
        <taxon>Araneidae</taxon>
        <taxon>Caerostris</taxon>
    </lineage>
</organism>
<gene>
    <name evidence="1" type="primary">X975_26775</name>
    <name evidence="1" type="ORF">CEXT_286061</name>
</gene>
<proteinExistence type="predicted"/>
<evidence type="ECO:0000313" key="1">
    <source>
        <dbReference type="EMBL" id="GIX71162.1"/>
    </source>
</evidence>